<comment type="caution">
    <text evidence="2">The sequence shown here is derived from an EMBL/GenBank/DDBJ whole genome shotgun (WGS) entry which is preliminary data.</text>
</comment>
<accession>A0A4C1Z7H2</accession>
<feature type="compositionally biased region" description="Basic and acidic residues" evidence="1">
    <location>
        <begin position="7"/>
        <end position="26"/>
    </location>
</feature>
<organism evidence="2 3">
    <name type="scientific">Eumeta variegata</name>
    <name type="common">Bagworm moth</name>
    <name type="synonym">Eumeta japonica</name>
    <dbReference type="NCBI Taxonomy" id="151549"/>
    <lineage>
        <taxon>Eukaryota</taxon>
        <taxon>Metazoa</taxon>
        <taxon>Ecdysozoa</taxon>
        <taxon>Arthropoda</taxon>
        <taxon>Hexapoda</taxon>
        <taxon>Insecta</taxon>
        <taxon>Pterygota</taxon>
        <taxon>Neoptera</taxon>
        <taxon>Endopterygota</taxon>
        <taxon>Lepidoptera</taxon>
        <taxon>Glossata</taxon>
        <taxon>Ditrysia</taxon>
        <taxon>Tineoidea</taxon>
        <taxon>Psychidae</taxon>
        <taxon>Oiketicinae</taxon>
        <taxon>Eumeta</taxon>
    </lineage>
</organism>
<dbReference type="AlphaFoldDB" id="A0A4C1Z7H2"/>
<evidence type="ECO:0000256" key="1">
    <source>
        <dbReference type="SAM" id="MobiDB-lite"/>
    </source>
</evidence>
<name>A0A4C1Z7H2_EUMVA</name>
<gene>
    <name evidence="2" type="ORF">EVAR_66844_1</name>
</gene>
<evidence type="ECO:0000313" key="2">
    <source>
        <dbReference type="EMBL" id="GBP84536.1"/>
    </source>
</evidence>
<proteinExistence type="predicted"/>
<sequence>MINSSPDIKEEGIHTVDDKHMTELRRTPKRSRLGPRKEVAALSGALRRSGRGRLRAPFSNGIMQAGGARVSGDLEGLTADARAVNTEVRYTSPLLSCRNVRAYVFATVE</sequence>
<evidence type="ECO:0000313" key="3">
    <source>
        <dbReference type="Proteomes" id="UP000299102"/>
    </source>
</evidence>
<feature type="region of interest" description="Disordered" evidence="1">
    <location>
        <begin position="1"/>
        <end position="46"/>
    </location>
</feature>
<dbReference type="EMBL" id="BGZK01001685">
    <property type="protein sequence ID" value="GBP84536.1"/>
    <property type="molecule type" value="Genomic_DNA"/>
</dbReference>
<keyword evidence="3" id="KW-1185">Reference proteome</keyword>
<reference evidence="2 3" key="1">
    <citation type="journal article" date="2019" name="Commun. Biol.">
        <title>The bagworm genome reveals a unique fibroin gene that provides high tensile strength.</title>
        <authorList>
            <person name="Kono N."/>
            <person name="Nakamura H."/>
            <person name="Ohtoshi R."/>
            <person name="Tomita M."/>
            <person name="Numata K."/>
            <person name="Arakawa K."/>
        </authorList>
    </citation>
    <scope>NUCLEOTIDE SEQUENCE [LARGE SCALE GENOMIC DNA]</scope>
</reference>
<protein>
    <submittedName>
        <fullName evidence="2">Uncharacterized protein</fullName>
    </submittedName>
</protein>
<dbReference type="Proteomes" id="UP000299102">
    <property type="component" value="Unassembled WGS sequence"/>
</dbReference>